<feature type="region of interest" description="Disordered" evidence="1">
    <location>
        <begin position="1"/>
        <end position="26"/>
    </location>
</feature>
<dbReference type="RefSeq" id="WP_027289783.1">
    <property type="nucleotide sequence ID" value="NZ_NRRE01000033.1"/>
</dbReference>
<reference evidence="2" key="2">
    <citation type="journal article" date="2020" name="Microorganisms">
        <title>Osmotic Adaptation and Compatible Solute Biosynthesis of Phototrophic Bacteria as Revealed from Genome Analyses.</title>
        <authorList>
            <person name="Imhoff J.F."/>
            <person name="Rahn T."/>
            <person name="Kunzel S."/>
            <person name="Keller A."/>
            <person name="Neulinger S.C."/>
        </authorList>
    </citation>
    <scope>NUCLEOTIDE SEQUENCE</scope>
    <source>
        <strain evidence="2">DSM 9154</strain>
    </source>
</reference>
<evidence type="ECO:0000313" key="3">
    <source>
        <dbReference type="Proteomes" id="UP000778970"/>
    </source>
</evidence>
<keyword evidence="3" id="KW-1185">Reference proteome</keyword>
<dbReference type="AlphaFoldDB" id="A0A934QM71"/>
<reference evidence="2" key="1">
    <citation type="submission" date="2017-08" db="EMBL/GenBank/DDBJ databases">
        <authorList>
            <person name="Imhoff J.F."/>
            <person name="Rahn T."/>
            <person name="Kuenzel S."/>
            <person name="Neulinger S.C."/>
        </authorList>
    </citation>
    <scope>NUCLEOTIDE SEQUENCE</scope>
    <source>
        <strain evidence="2">DSM 9154</strain>
    </source>
</reference>
<sequence>MTRPVTGDPRPSALPHVSNDNQNIDPGGLMTAVLQERGGLDPAHTAHDFLIGWLLELPADLDPAIAARQLLAKSPMSSASGRAHRVAELLAETAAHPRARAHASRRRSVSRRPG</sequence>
<dbReference type="Proteomes" id="UP000778970">
    <property type="component" value="Unassembled WGS sequence"/>
</dbReference>
<evidence type="ECO:0000313" key="2">
    <source>
        <dbReference type="EMBL" id="MBK1699035.1"/>
    </source>
</evidence>
<feature type="compositionally biased region" description="Basic residues" evidence="1">
    <location>
        <begin position="97"/>
        <end position="114"/>
    </location>
</feature>
<evidence type="ECO:0000256" key="1">
    <source>
        <dbReference type="SAM" id="MobiDB-lite"/>
    </source>
</evidence>
<comment type="caution">
    <text evidence="2">The sequence shown here is derived from an EMBL/GenBank/DDBJ whole genome shotgun (WGS) entry which is preliminary data.</text>
</comment>
<name>A0A934QM71_9PROT</name>
<protein>
    <submittedName>
        <fullName evidence="2">Uncharacterized protein</fullName>
    </submittedName>
</protein>
<accession>A0A934QM71</accession>
<dbReference type="EMBL" id="NRRE01000033">
    <property type="protein sequence ID" value="MBK1699035.1"/>
    <property type="molecule type" value="Genomic_DNA"/>
</dbReference>
<feature type="region of interest" description="Disordered" evidence="1">
    <location>
        <begin position="74"/>
        <end position="114"/>
    </location>
</feature>
<proteinExistence type="predicted"/>
<gene>
    <name evidence="2" type="ORF">CKO21_17465</name>
</gene>
<organism evidence="2 3">
    <name type="scientific">Rhodovibrio salinarum</name>
    <dbReference type="NCBI Taxonomy" id="1087"/>
    <lineage>
        <taxon>Bacteria</taxon>
        <taxon>Pseudomonadati</taxon>
        <taxon>Pseudomonadota</taxon>
        <taxon>Alphaproteobacteria</taxon>
        <taxon>Rhodospirillales</taxon>
        <taxon>Rhodovibrionaceae</taxon>
        <taxon>Rhodovibrio</taxon>
    </lineage>
</organism>